<comment type="caution">
    <text evidence="1">The sequence shown here is derived from an EMBL/GenBank/DDBJ whole genome shotgun (WGS) entry which is preliminary data.</text>
</comment>
<reference evidence="1" key="1">
    <citation type="submission" date="2022-07" db="EMBL/GenBank/DDBJ databases">
        <title>Phylogenomic reconstructions and comparative analyses of Kickxellomycotina fungi.</title>
        <authorList>
            <person name="Reynolds N.K."/>
            <person name="Stajich J.E."/>
            <person name="Barry K."/>
            <person name="Grigoriev I.V."/>
            <person name="Crous P."/>
            <person name="Smith M.E."/>
        </authorList>
    </citation>
    <scope>NUCLEOTIDE SEQUENCE</scope>
    <source>
        <strain evidence="1">NRRL 5244</strain>
    </source>
</reference>
<name>A0ACC1J321_9FUNG</name>
<proteinExistence type="predicted"/>
<protein>
    <submittedName>
        <fullName evidence="1">D-tyrosyl-tRNA(Tyr) deacylase</fullName>
    </submittedName>
</protein>
<dbReference type="EMBL" id="JANBPW010004150">
    <property type="protein sequence ID" value="KAJ1935702.1"/>
    <property type="molecule type" value="Genomic_DNA"/>
</dbReference>
<sequence length="185" mass="21001">MRAVLQKVLRASVTVDDRIVGEIGRGIMVLVGISQHDTKEDMEYMAKKILNMRVFDDAEGAMWKRSVQDEGLGILLVSQFTLYGKTTKGNKPDFHEAMKSAESKQFFDDFVKRVGQMYDPSKVFTGEFGAMMQVSLVNDGPVTLELDSRKFTYDKKDPVKEKIMKGKEQRRQGFEQGKANSETNE</sequence>
<organism evidence="1 2">
    <name type="scientific">Linderina macrospora</name>
    <dbReference type="NCBI Taxonomy" id="4868"/>
    <lineage>
        <taxon>Eukaryota</taxon>
        <taxon>Fungi</taxon>
        <taxon>Fungi incertae sedis</taxon>
        <taxon>Zoopagomycota</taxon>
        <taxon>Kickxellomycotina</taxon>
        <taxon>Kickxellomycetes</taxon>
        <taxon>Kickxellales</taxon>
        <taxon>Kickxellaceae</taxon>
        <taxon>Linderina</taxon>
    </lineage>
</organism>
<evidence type="ECO:0000313" key="1">
    <source>
        <dbReference type="EMBL" id="KAJ1935702.1"/>
    </source>
</evidence>
<accession>A0ACC1J321</accession>
<keyword evidence="2" id="KW-1185">Reference proteome</keyword>
<gene>
    <name evidence="1" type="primary">DTD1</name>
    <name evidence="1" type="ORF">FBU59_005299</name>
</gene>
<evidence type="ECO:0000313" key="2">
    <source>
        <dbReference type="Proteomes" id="UP001150603"/>
    </source>
</evidence>
<dbReference type="Proteomes" id="UP001150603">
    <property type="component" value="Unassembled WGS sequence"/>
</dbReference>